<dbReference type="InterPro" id="IPR015943">
    <property type="entry name" value="WD40/YVTN_repeat-like_dom_sf"/>
</dbReference>
<keyword evidence="1" id="KW-0853">WD repeat</keyword>
<sequence>METICNPTVYQSSYEEGRPSLKSFALAKRKQKVCKRFRAKQICCGAEEAMDNGISNSLLSTVLPNSIKEKVDLPKHRLISGSAISQDGRYYIVGGKEHLSVFDSISGEYKLKKTAKLKNIAHHLTSLDYNDYSQKILVTTLNEKVQVHNLNLEEEDVSIMKLRDNPAGHFLLEYDENRCAVFDTKFSEKDGSKCIVLLNNGFSICDLEENKIIANVENSHWEEVNSLMVKPSSLAENIIITGGDDSLVNLYDKRLIGSKEGNKACGKFFGHNAGITSVDITDSGNYIASNGKDQCIKLWDIRKALSPDVYTKTKRRYIDFDYRNTSFNKSKRFIHEADNSVYTFTGHTTHYTLIKCSFSPPSWTNERFLASGSFCGCTLIYDTYTGEKLGDLAPSSKSIAKIPTWHPRERKLISSSENKFFIYEHDPEKTTLKSCVGKVDLHSKILKKFKKLQKEEEKDADSEPFKH</sequence>
<accession>A0AAD1XTM9</accession>
<keyword evidence="3" id="KW-1185">Reference proteome</keyword>
<evidence type="ECO:0000256" key="1">
    <source>
        <dbReference type="PROSITE-ProRule" id="PRU00221"/>
    </source>
</evidence>
<proteinExistence type="predicted"/>
<dbReference type="Gene3D" id="2.130.10.10">
    <property type="entry name" value="YVTN repeat-like/Quinoprotein amine dehydrogenase"/>
    <property type="match status" value="2"/>
</dbReference>
<dbReference type="InterPro" id="IPR036322">
    <property type="entry name" value="WD40_repeat_dom_sf"/>
</dbReference>
<dbReference type="Pfam" id="PF00400">
    <property type="entry name" value="WD40"/>
    <property type="match status" value="1"/>
</dbReference>
<comment type="caution">
    <text evidence="2">The sequence shown here is derived from an EMBL/GenBank/DDBJ whole genome shotgun (WGS) entry which is preliminary data.</text>
</comment>
<dbReference type="SMART" id="SM00320">
    <property type="entry name" value="WD40"/>
    <property type="match status" value="5"/>
</dbReference>
<protein>
    <submittedName>
        <fullName evidence="2">Uncharacterized protein</fullName>
    </submittedName>
</protein>
<reference evidence="2" key="1">
    <citation type="submission" date="2023-07" db="EMBL/GenBank/DDBJ databases">
        <authorList>
            <consortium name="AG Swart"/>
            <person name="Singh M."/>
            <person name="Singh A."/>
            <person name="Seah K."/>
            <person name="Emmerich C."/>
        </authorList>
    </citation>
    <scope>NUCLEOTIDE SEQUENCE</scope>
    <source>
        <strain evidence="2">DP1</strain>
    </source>
</reference>
<organism evidence="2 3">
    <name type="scientific">Euplotes crassus</name>
    <dbReference type="NCBI Taxonomy" id="5936"/>
    <lineage>
        <taxon>Eukaryota</taxon>
        <taxon>Sar</taxon>
        <taxon>Alveolata</taxon>
        <taxon>Ciliophora</taxon>
        <taxon>Intramacronucleata</taxon>
        <taxon>Spirotrichea</taxon>
        <taxon>Hypotrichia</taxon>
        <taxon>Euplotida</taxon>
        <taxon>Euplotidae</taxon>
        <taxon>Moneuplotes</taxon>
    </lineage>
</organism>
<name>A0AAD1XTM9_EUPCR</name>
<dbReference type="InterPro" id="IPR001680">
    <property type="entry name" value="WD40_rpt"/>
</dbReference>
<dbReference type="PROSITE" id="PS50082">
    <property type="entry name" value="WD_REPEATS_2"/>
    <property type="match status" value="1"/>
</dbReference>
<feature type="repeat" description="WD" evidence="1">
    <location>
        <begin position="268"/>
        <end position="302"/>
    </location>
</feature>
<dbReference type="Proteomes" id="UP001295684">
    <property type="component" value="Unassembled WGS sequence"/>
</dbReference>
<evidence type="ECO:0000313" key="2">
    <source>
        <dbReference type="EMBL" id="CAI2378896.1"/>
    </source>
</evidence>
<dbReference type="InterPro" id="IPR051859">
    <property type="entry name" value="DCAF"/>
</dbReference>
<dbReference type="PANTHER" id="PTHR19847">
    <property type="entry name" value="DDB1- AND CUL4-ASSOCIATED FACTOR 11"/>
    <property type="match status" value="1"/>
</dbReference>
<dbReference type="GO" id="GO:0080008">
    <property type="term" value="C:Cul4-RING E3 ubiquitin ligase complex"/>
    <property type="evidence" value="ECO:0007669"/>
    <property type="project" value="TreeGrafter"/>
</dbReference>
<gene>
    <name evidence="2" type="ORF">ECRASSUSDP1_LOCUS20296</name>
</gene>
<dbReference type="PANTHER" id="PTHR19847:SF7">
    <property type="entry name" value="DDB1- AND CUL4-ASSOCIATED FACTOR 11"/>
    <property type="match status" value="1"/>
</dbReference>
<dbReference type="GO" id="GO:0043161">
    <property type="term" value="P:proteasome-mediated ubiquitin-dependent protein catabolic process"/>
    <property type="evidence" value="ECO:0007669"/>
    <property type="project" value="TreeGrafter"/>
</dbReference>
<evidence type="ECO:0000313" key="3">
    <source>
        <dbReference type="Proteomes" id="UP001295684"/>
    </source>
</evidence>
<dbReference type="AlphaFoldDB" id="A0AAD1XTM9"/>
<dbReference type="PROSITE" id="PS50294">
    <property type="entry name" value="WD_REPEATS_REGION"/>
    <property type="match status" value="1"/>
</dbReference>
<dbReference type="EMBL" id="CAMPGE010020676">
    <property type="protein sequence ID" value="CAI2378896.1"/>
    <property type="molecule type" value="Genomic_DNA"/>
</dbReference>
<dbReference type="SUPFAM" id="SSF50978">
    <property type="entry name" value="WD40 repeat-like"/>
    <property type="match status" value="1"/>
</dbReference>